<dbReference type="InterPro" id="IPR036388">
    <property type="entry name" value="WH-like_DNA-bd_sf"/>
</dbReference>
<evidence type="ECO:0000313" key="6">
    <source>
        <dbReference type="EMBL" id="QVK21997.1"/>
    </source>
</evidence>
<dbReference type="Gene3D" id="1.10.10.10">
    <property type="entry name" value="Winged helix-like DNA-binding domain superfamily/Winged helix DNA-binding domain"/>
    <property type="match status" value="1"/>
</dbReference>
<dbReference type="Proteomes" id="UP000676428">
    <property type="component" value="Chromosome"/>
</dbReference>
<dbReference type="InterPro" id="IPR001867">
    <property type="entry name" value="OmpR/PhoB-type_DNA-bd"/>
</dbReference>
<dbReference type="InterPro" id="IPR011006">
    <property type="entry name" value="CheY-like_superfamily"/>
</dbReference>
<evidence type="ECO:0000259" key="4">
    <source>
        <dbReference type="PROSITE" id="PS50110"/>
    </source>
</evidence>
<dbReference type="RefSeq" id="WP_213680657.1">
    <property type="nucleotide sequence ID" value="NZ_CP074572.1"/>
</dbReference>
<dbReference type="PROSITE" id="PS51755">
    <property type="entry name" value="OMPR_PHOB"/>
    <property type="match status" value="1"/>
</dbReference>
<organism evidence="6 7">
    <name type="scientific">Shewanella dokdonensis</name>
    <dbReference type="NCBI Taxonomy" id="712036"/>
    <lineage>
        <taxon>Bacteria</taxon>
        <taxon>Pseudomonadati</taxon>
        <taxon>Pseudomonadota</taxon>
        <taxon>Gammaproteobacteria</taxon>
        <taxon>Alteromonadales</taxon>
        <taxon>Shewanellaceae</taxon>
        <taxon>Shewanella</taxon>
    </lineage>
</organism>
<dbReference type="PANTHER" id="PTHR48111">
    <property type="entry name" value="REGULATOR OF RPOS"/>
    <property type="match status" value="1"/>
</dbReference>
<dbReference type="SMART" id="SM00862">
    <property type="entry name" value="Trans_reg_C"/>
    <property type="match status" value="1"/>
</dbReference>
<dbReference type="PANTHER" id="PTHR48111:SF36">
    <property type="entry name" value="TRANSCRIPTIONAL REGULATORY PROTEIN CUTR"/>
    <property type="match status" value="1"/>
</dbReference>
<evidence type="ECO:0000256" key="1">
    <source>
        <dbReference type="ARBA" id="ARBA00023125"/>
    </source>
</evidence>
<dbReference type="Pfam" id="PF00486">
    <property type="entry name" value="Trans_reg_C"/>
    <property type="match status" value="1"/>
</dbReference>
<dbReference type="InterPro" id="IPR001789">
    <property type="entry name" value="Sig_transdc_resp-reg_receiver"/>
</dbReference>
<evidence type="ECO:0000256" key="2">
    <source>
        <dbReference type="PROSITE-ProRule" id="PRU00169"/>
    </source>
</evidence>
<dbReference type="Gene3D" id="6.10.250.690">
    <property type="match status" value="1"/>
</dbReference>
<feature type="DNA-binding region" description="OmpR/PhoB-type" evidence="3">
    <location>
        <begin position="124"/>
        <end position="222"/>
    </location>
</feature>
<keyword evidence="1 3" id="KW-0238">DNA-binding</keyword>
<proteinExistence type="predicted"/>
<keyword evidence="7" id="KW-1185">Reference proteome</keyword>
<reference evidence="6 7" key="1">
    <citation type="journal article" date="2012" name="Int. J. Syst. Evol. Microbiol.">
        <title>Shewanella dokdonensis sp. nov., isolated from seawater.</title>
        <authorList>
            <person name="Sung H.R."/>
            <person name="Yoon J.H."/>
            <person name="Ghim S.Y."/>
        </authorList>
    </citation>
    <scope>NUCLEOTIDE SEQUENCE [LARGE SCALE GENOMIC DNA]</scope>
    <source>
        <strain evidence="6 7">DSM 23626</strain>
    </source>
</reference>
<evidence type="ECO:0000313" key="7">
    <source>
        <dbReference type="Proteomes" id="UP000676428"/>
    </source>
</evidence>
<feature type="modified residue" description="4-aspartylphosphate" evidence="2">
    <location>
        <position position="51"/>
    </location>
</feature>
<evidence type="ECO:0000256" key="3">
    <source>
        <dbReference type="PROSITE-ProRule" id="PRU01091"/>
    </source>
</evidence>
<accession>A0ABX8DDZ6</accession>
<sequence>MRLLLIEDEEGIAETLVAFLERHEFVVDVAPTLAIAKVAILENEFDLVIVDRLLPDGDGISILNFAKTQHKPQRFILLTALADSHDKIQGLELGALDYIAKPFEPRELLARIRNCLRLPLEVAAQTKQFGALVYNSISHTFTLNKEPLLLRRTEALVLEALMTRPGTLVTREALEARVYGYDKFVTSNSLESQISRLRKNLAEKSDHIRIKTVRGMGYSLVEDDSDNE</sequence>
<dbReference type="SMART" id="SM00448">
    <property type="entry name" value="REC"/>
    <property type="match status" value="1"/>
</dbReference>
<gene>
    <name evidence="6" type="ORF">KHX94_10920</name>
</gene>
<dbReference type="Pfam" id="PF00072">
    <property type="entry name" value="Response_reg"/>
    <property type="match status" value="1"/>
</dbReference>
<name>A0ABX8DDZ6_9GAMM</name>
<dbReference type="EMBL" id="CP074572">
    <property type="protein sequence ID" value="QVK21997.1"/>
    <property type="molecule type" value="Genomic_DNA"/>
</dbReference>
<keyword evidence="2" id="KW-0597">Phosphoprotein</keyword>
<dbReference type="SUPFAM" id="SSF52172">
    <property type="entry name" value="CheY-like"/>
    <property type="match status" value="1"/>
</dbReference>
<dbReference type="InterPro" id="IPR039420">
    <property type="entry name" value="WalR-like"/>
</dbReference>
<feature type="domain" description="Response regulatory" evidence="4">
    <location>
        <begin position="2"/>
        <end position="116"/>
    </location>
</feature>
<protein>
    <submittedName>
        <fullName evidence="6">Response regulator transcription factor</fullName>
    </submittedName>
</protein>
<evidence type="ECO:0000259" key="5">
    <source>
        <dbReference type="PROSITE" id="PS51755"/>
    </source>
</evidence>
<feature type="domain" description="OmpR/PhoB-type" evidence="5">
    <location>
        <begin position="124"/>
        <end position="222"/>
    </location>
</feature>
<dbReference type="Gene3D" id="3.40.50.2300">
    <property type="match status" value="1"/>
</dbReference>
<dbReference type="PROSITE" id="PS50110">
    <property type="entry name" value="RESPONSE_REGULATORY"/>
    <property type="match status" value="1"/>
</dbReference>
<dbReference type="CDD" id="cd00383">
    <property type="entry name" value="trans_reg_C"/>
    <property type="match status" value="1"/>
</dbReference>